<dbReference type="AlphaFoldDB" id="A0A163IDR5"/>
<organism evidence="1 2">
    <name type="scientific">Didymella rabiei</name>
    <name type="common">Chickpea ascochyta blight fungus</name>
    <name type="synonym">Mycosphaerella rabiei</name>
    <dbReference type="NCBI Taxonomy" id="5454"/>
    <lineage>
        <taxon>Eukaryota</taxon>
        <taxon>Fungi</taxon>
        <taxon>Dikarya</taxon>
        <taxon>Ascomycota</taxon>
        <taxon>Pezizomycotina</taxon>
        <taxon>Dothideomycetes</taxon>
        <taxon>Pleosporomycetidae</taxon>
        <taxon>Pleosporales</taxon>
        <taxon>Pleosporineae</taxon>
        <taxon>Didymellaceae</taxon>
        <taxon>Ascochyta</taxon>
    </lineage>
</organism>
<keyword evidence="2" id="KW-1185">Reference proteome</keyword>
<reference evidence="1 2" key="1">
    <citation type="journal article" date="2016" name="Sci. Rep.">
        <title>Draft genome sequencing and secretome analysis of fungal phytopathogen Ascochyta rabiei provides insight into the necrotrophic effector repertoire.</title>
        <authorList>
            <person name="Verma S."/>
            <person name="Gazara R.K."/>
            <person name="Nizam S."/>
            <person name="Parween S."/>
            <person name="Chattopadhyay D."/>
            <person name="Verma P.K."/>
        </authorList>
    </citation>
    <scope>NUCLEOTIDE SEQUENCE [LARGE SCALE GENOMIC DNA]</scope>
    <source>
        <strain evidence="1 2">ArDII</strain>
    </source>
</reference>
<dbReference type="OrthoDB" id="5086500at2759"/>
<gene>
    <name evidence="1" type="ORF">ST47_g3138</name>
</gene>
<accession>A0A163IDR5</accession>
<evidence type="ECO:0000313" key="2">
    <source>
        <dbReference type="Proteomes" id="UP000076837"/>
    </source>
</evidence>
<sequence>MSRTTILAALTFGLSAVTLAADPYPNYEYGNMFYLGPTTNGQYITKATYSLSVPAPPTDYLTTKEDQRWLALWIGLQNNPNAGDVLNMDFVQPLVNWGPNNEVWGCPADNKHWCATASTYTPTGQIGEDYVPIPSNTSLDFVVEINSSTGMIDQSISMGGSVISKASNAKGMKPAVFYSGTECYADGCGTLDAHSWDNITLVLNEADAGLDKTLALTGATSSGMKSVDGGKTWTVEKIVIEKQNLTE</sequence>
<proteinExistence type="predicted"/>
<comment type="caution">
    <text evidence="1">The sequence shown here is derived from an EMBL/GenBank/DDBJ whole genome shotgun (WGS) entry which is preliminary data.</text>
</comment>
<evidence type="ECO:0000313" key="1">
    <source>
        <dbReference type="EMBL" id="KZM25722.1"/>
    </source>
</evidence>
<protein>
    <submittedName>
        <fullName evidence="1">Uncharacterized protein</fullName>
    </submittedName>
</protein>
<dbReference type="Proteomes" id="UP000076837">
    <property type="component" value="Unassembled WGS sequence"/>
</dbReference>
<dbReference type="EMBL" id="JYNV01000121">
    <property type="protein sequence ID" value="KZM25722.1"/>
    <property type="molecule type" value="Genomic_DNA"/>
</dbReference>
<name>A0A163IDR5_DIDRA</name>